<accession>A0A173RE06</accession>
<proteinExistence type="predicted"/>
<dbReference type="SUPFAM" id="SSF158911">
    <property type="entry name" value="NEAT domain-like"/>
    <property type="match status" value="1"/>
</dbReference>
<keyword evidence="2 4" id="KW-0732">Signal</keyword>
<feature type="region of interest" description="Disordered" evidence="3">
    <location>
        <begin position="209"/>
        <end position="236"/>
    </location>
</feature>
<protein>
    <submittedName>
        <fullName evidence="6">Heme uptake protein IsdC</fullName>
    </submittedName>
</protein>
<evidence type="ECO:0000313" key="6">
    <source>
        <dbReference type="EMBL" id="CUM76035.1"/>
    </source>
</evidence>
<feature type="domain" description="NEAT" evidence="5">
    <location>
        <begin position="246"/>
        <end position="403"/>
    </location>
</feature>
<evidence type="ECO:0000256" key="4">
    <source>
        <dbReference type="SAM" id="SignalP"/>
    </source>
</evidence>
<dbReference type="EMBL" id="CYXY01000002">
    <property type="protein sequence ID" value="CUM76035.1"/>
    <property type="molecule type" value="Genomic_DNA"/>
</dbReference>
<dbReference type="InterPro" id="IPR006635">
    <property type="entry name" value="NEAT_dom"/>
</dbReference>
<organism evidence="6 7">
    <name type="scientific">Anaerostipes hadrus</name>
    <dbReference type="NCBI Taxonomy" id="649756"/>
    <lineage>
        <taxon>Bacteria</taxon>
        <taxon>Bacillati</taxon>
        <taxon>Bacillota</taxon>
        <taxon>Clostridia</taxon>
        <taxon>Lachnospirales</taxon>
        <taxon>Lachnospiraceae</taxon>
        <taxon>Anaerostipes</taxon>
    </lineage>
</organism>
<evidence type="ECO:0000313" key="7">
    <source>
        <dbReference type="Proteomes" id="UP000095553"/>
    </source>
</evidence>
<gene>
    <name evidence="6" type="ORF">ERS852571_00444</name>
</gene>
<dbReference type="InterPro" id="IPR037250">
    <property type="entry name" value="NEAT_dom_sf"/>
</dbReference>
<dbReference type="SMART" id="SM00725">
    <property type="entry name" value="NEAT"/>
    <property type="match status" value="1"/>
</dbReference>
<feature type="compositionally biased region" description="Polar residues" evidence="3">
    <location>
        <begin position="438"/>
        <end position="456"/>
    </location>
</feature>
<sequence length="512" mass="56844">MKKAQYFRFISCVISVILCCLAGAAFVDHKAAADEKNTLEDGTYTMQSFLRSASSDQASMGNAGIVQPIQVIVKNGTYTVRAECKALSTKLGKLDFTGYLAQMSYFPNWKTTSGKIEAPENETPIPINIESYFENTYDSYNDPKTGTDSKVKGKMYPHYMNFPVNYQQEEMWVQVYVPVMEAISKGSGLQYARFQFDWSTLKKVSDETKIESSVTTQQDKQTTTTAKKSQVKKTTTRKSKLNIKKLEDGVYSISGKMLKTDKKTESMANEAINHKIKLTVKNGKYDITLDFKGLNISSSYGYLSKIKYFTNTYKIDQYKVPTGSLKNVTVDSYQKDTKGKKVRDSYGSDYPDQVTFPLISKAKNDGYVPLQVFVPIMDAISPGSGTQAVYLKLDLNSIKAVKNSKEFVSNDKNTEKSSTTMTTNSSNTSSAGSHEKVTIQSSKLPETTQSNVQGQSAVEEKSFNTDQVSTSTNSGSQTLQEDEEETPIIVPSIMSVLLSILGIVYKVKSRGL</sequence>
<dbReference type="CDD" id="cd06920">
    <property type="entry name" value="NEAT"/>
    <property type="match status" value="1"/>
</dbReference>
<dbReference type="RefSeq" id="WP_055072312.1">
    <property type="nucleotide sequence ID" value="NZ_CYXY01000002.1"/>
</dbReference>
<dbReference type="Proteomes" id="UP000095553">
    <property type="component" value="Unassembled WGS sequence"/>
</dbReference>
<dbReference type="AlphaFoldDB" id="A0A173RE06"/>
<feature type="compositionally biased region" description="Low complexity" evidence="3">
    <location>
        <begin position="416"/>
        <end position="430"/>
    </location>
</feature>
<feature type="compositionally biased region" description="Low complexity" evidence="3">
    <location>
        <begin position="215"/>
        <end position="228"/>
    </location>
</feature>
<reference evidence="6 7" key="1">
    <citation type="submission" date="2015-09" db="EMBL/GenBank/DDBJ databases">
        <authorList>
            <consortium name="Pathogen Informatics"/>
        </authorList>
    </citation>
    <scope>NUCLEOTIDE SEQUENCE [LARGE SCALE GENOMIC DNA]</scope>
    <source>
        <strain evidence="6 7">2789STDY5834959</strain>
    </source>
</reference>
<evidence type="ECO:0000256" key="2">
    <source>
        <dbReference type="ARBA" id="ARBA00022729"/>
    </source>
</evidence>
<dbReference type="GO" id="GO:0030313">
    <property type="term" value="C:cell envelope"/>
    <property type="evidence" value="ECO:0007669"/>
    <property type="project" value="UniProtKB-SubCell"/>
</dbReference>
<comment type="subcellular location">
    <subcellularLocation>
        <location evidence="1">Cell envelope</location>
    </subcellularLocation>
</comment>
<feature type="compositionally biased region" description="Polar residues" evidence="3">
    <location>
        <begin position="464"/>
        <end position="479"/>
    </location>
</feature>
<feature type="chain" id="PRO_5039001734" evidence="4">
    <location>
        <begin position="25"/>
        <end position="512"/>
    </location>
</feature>
<dbReference type="Gene3D" id="2.60.40.1850">
    <property type="match status" value="2"/>
</dbReference>
<dbReference type="PROSITE" id="PS50978">
    <property type="entry name" value="NEAT"/>
    <property type="match status" value="1"/>
</dbReference>
<evidence type="ECO:0000259" key="5">
    <source>
        <dbReference type="PROSITE" id="PS50978"/>
    </source>
</evidence>
<feature type="region of interest" description="Disordered" evidence="3">
    <location>
        <begin position="407"/>
        <end position="484"/>
    </location>
</feature>
<evidence type="ECO:0000256" key="3">
    <source>
        <dbReference type="SAM" id="MobiDB-lite"/>
    </source>
</evidence>
<feature type="signal peptide" evidence="4">
    <location>
        <begin position="1"/>
        <end position="24"/>
    </location>
</feature>
<name>A0A173RE06_ANAHA</name>
<evidence type="ECO:0000256" key="1">
    <source>
        <dbReference type="ARBA" id="ARBA00004196"/>
    </source>
</evidence>
<dbReference type="Pfam" id="PF05031">
    <property type="entry name" value="NEAT"/>
    <property type="match status" value="1"/>
</dbReference>